<evidence type="ECO:0000313" key="4">
    <source>
        <dbReference type="Proteomes" id="UP000701698"/>
    </source>
</evidence>
<evidence type="ECO:0000256" key="1">
    <source>
        <dbReference type="SAM" id="Phobius"/>
    </source>
</evidence>
<keyword evidence="1" id="KW-0812">Transmembrane</keyword>
<comment type="caution">
    <text evidence="3">The sequence shown here is derived from an EMBL/GenBank/DDBJ whole genome shotgun (WGS) entry which is preliminary data.</text>
</comment>
<dbReference type="SUPFAM" id="SSF54106">
    <property type="entry name" value="LysM domain"/>
    <property type="match status" value="2"/>
</dbReference>
<accession>A0A955LH44</accession>
<dbReference type="Pfam" id="PF01551">
    <property type="entry name" value="Peptidase_M23"/>
    <property type="match status" value="1"/>
</dbReference>
<dbReference type="EMBL" id="JAGQKX010000101">
    <property type="protein sequence ID" value="MCA9390454.1"/>
    <property type="molecule type" value="Genomic_DNA"/>
</dbReference>
<feature type="domain" description="LysM" evidence="2">
    <location>
        <begin position="132"/>
        <end position="176"/>
    </location>
</feature>
<dbReference type="PROSITE" id="PS51782">
    <property type="entry name" value="LYSM"/>
    <property type="match status" value="2"/>
</dbReference>
<dbReference type="Gene3D" id="2.70.70.10">
    <property type="entry name" value="Glucose Permease (Domain IIA)"/>
    <property type="match status" value="1"/>
</dbReference>
<feature type="transmembrane region" description="Helical" evidence="1">
    <location>
        <begin position="21"/>
        <end position="44"/>
    </location>
</feature>
<dbReference type="CDD" id="cd00118">
    <property type="entry name" value="LysM"/>
    <property type="match status" value="2"/>
</dbReference>
<evidence type="ECO:0000259" key="2">
    <source>
        <dbReference type="PROSITE" id="PS51782"/>
    </source>
</evidence>
<feature type="transmembrane region" description="Helical" evidence="1">
    <location>
        <begin position="65"/>
        <end position="83"/>
    </location>
</feature>
<name>A0A955LH44_UNCKA</name>
<dbReference type="InterPro" id="IPR018392">
    <property type="entry name" value="LysM"/>
</dbReference>
<dbReference type="GO" id="GO:0004222">
    <property type="term" value="F:metalloendopeptidase activity"/>
    <property type="evidence" value="ECO:0007669"/>
    <property type="project" value="TreeGrafter"/>
</dbReference>
<dbReference type="SMART" id="SM00257">
    <property type="entry name" value="LysM"/>
    <property type="match status" value="2"/>
</dbReference>
<keyword evidence="1" id="KW-1133">Transmembrane helix</keyword>
<dbReference type="CDD" id="cd12797">
    <property type="entry name" value="M23_peptidase"/>
    <property type="match status" value="1"/>
</dbReference>
<reference evidence="3" key="2">
    <citation type="journal article" date="2021" name="Microbiome">
        <title>Successional dynamics and alternative stable states in a saline activated sludge microbial community over 9 years.</title>
        <authorList>
            <person name="Wang Y."/>
            <person name="Ye J."/>
            <person name="Ju F."/>
            <person name="Liu L."/>
            <person name="Boyd J.A."/>
            <person name="Deng Y."/>
            <person name="Parks D.H."/>
            <person name="Jiang X."/>
            <person name="Yin X."/>
            <person name="Woodcroft B.J."/>
            <person name="Tyson G.W."/>
            <person name="Hugenholtz P."/>
            <person name="Polz M.F."/>
            <person name="Zhang T."/>
        </authorList>
    </citation>
    <scope>NUCLEOTIDE SEQUENCE</scope>
    <source>
        <strain evidence="3">HKST-UBA01</strain>
    </source>
</reference>
<sequence>PAITGLITEFTTFISTILSRFAVYFSFFAVLPVKIIQMATYQGWKAKKSILRLLMRRETLFSAHPRMTVATVSFGVFAAVVPFDLAASKTLANAAELDTTAMTAKTTETLVMVPQKSISSSSEAIPTINQVVTHTVEAGDTLTALSVEYLVPVDAIAYVNNISENAMLHPGESLTIPPVEGLTHTVSDGESVASIAEKYNVSPQAIVDANLLKPPFDLFNGDVLVVPGAEVPQVVPQQAVVLASAETAEAPTGGLSLESVPGTSAGYIMPTPGKITQYSSYYHTALDIAKGCSEPIWASNNGTVVYSGWRAGGYGFMVELVHPDGRVTQYAHMSKTAVPLGASVGQGDVIGYTGATGIAYGCHLHFVVKEGGRAINPLAVM</sequence>
<reference evidence="3" key="1">
    <citation type="submission" date="2020-04" db="EMBL/GenBank/DDBJ databases">
        <authorList>
            <person name="Zhang T."/>
        </authorList>
    </citation>
    <scope>NUCLEOTIDE SEQUENCE</scope>
    <source>
        <strain evidence="3">HKST-UBA01</strain>
    </source>
</reference>
<gene>
    <name evidence="3" type="ORF">KC571_03550</name>
</gene>
<dbReference type="InterPro" id="IPR011055">
    <property type="entry name" value="Dup_hybrid_motif"/>
</dbReference>
<dbReference type="Gene3D" id="3.10.350.10">
    <property type="entry name" value="LysM domain"/>
    <property type="match status" value="2"/>
</dbReference>
<organism evidence="3 4">
    <name type="scientific">candidate division WWE3 bacterium</name>
    <dbReference type="NCBI Taxonomy" id="2053526"/>
    <lineage>
        <taxon>Bacteria</taxon>
        <taxon>Katanobacteria</taxon>
    </lineage>
</organism>
<feature type="non-terminal residue" evidence="3">
    <location>
        <position position="1"/>
    </location>
</feature>
<evidence type="ECO:0000313" key="3">
    <source>
        <dbReference type="EMBL" id="MCA9390454.1"/>
    </source>
</evidence>
<protein>
    <submittedName>
        <fullName evidence="3">M23 family metallopeptidase</fullName>
    </submittedName>
</protein>
<dbReference type="PANTHER" id="PTHR21666:SF270">
    <property type="entry name" value="MUREIN HYDROLASE ACTIVATOR ENVC"/>
    <property type="match status" value="1"/>
</dbReference>
<dbReference type="AlphaFoldDB" id="A0A955LH44"/>
<feature type="domain" description="LysM" evidence="2">
    <location>
        <begin position="182"/>
        <end position="226"/>
    </location>
</feature>
<keyword evidence="1" id="KW-0472">Membrane</keyword>
<dbReference type="SUPFAM" id="SSF51261">
    <property type="entry name" value="Duplicated hybrid motif"/>
    <property type="match status" value="1"/>
</dbReference>
<dbReference type="PANTHER" id="PTHR21666">
    <property type="entry name" value="PEPTIDASE-RELATED"/>
    <property type="match status" value="1"/>
</dbReference>
<proteinExistence type="predicted"/>
<dbReference type="Proteomes" id="UP000701698">
    <property type="component" value="Unassembled WGS sequence"/>
</dbReference>
<dbReference type="Pfam" id="PF01476">
    <property type="entry name" value="LysM"/>
    <property type="match status" value="2"/>
</dbReference>
<dbReference type="InterPro" id="IPR050570">
    <property type="entry name" value="Cell_wall_metabolism_enzyme"/>
</dbReference>
<dbReference type="InterPro" id="IPR036779">
    <property type="entry name" value="LysM_dom_sf"/>
</dbReference>
<dbReference type="InterPro" id="IPR016047">
    <property type="entry name" value="M23ase_b-sheet_dom"/>
</dbReference>